<evidence type="ECO:0000259" key="6">
    <source>
        <dbReference type="Pfam" id="PF00535"/>
    </source>
</evidence>
<evidence type="ECO:0000256" key="1">
    <source>
        <dbReference type="ARBA" id="ARBA00006739"/>
    </source>
</evidence>
<name>A0A1X0NWK3_9TRYP</name>
<sequence length="421" mass="47783">MHLPPKKSLTIIIVFGILLLMLLLVLLLQITVVESDLTSRPLSEPPPSVRPNHYLRCVGERLLVDAESRWVGNNSGPGVLPMMVVPLMLDLPDFRELMCNITVPVRLLVLVQNGEEPQLSAFLQSLLDAYGWSGRLVVRHHAENIGYSGAVNVGLRLALSRPREEVPFVFITNSDVTFSPDLLPRLLQEVHTRTQKDAARIDQLEAEVQREPSGQAPAGRRAKVLRSPHGNSSLSTSALLPDRIRYAPAKERANAFSEHYGVFCMNLKENCFASVILTRLAISSVGFFDENFYPFGIEDIDYDVRRRLLGFKKYVTNYGTFVRLGKIHYRVSRDIPMCVTCKDMLWMQRVLQLRTAKGYGLSKWRMMRSSIPQFRTPFNGRVPVDVWVRDDARIKIAREYGRSSEKDFPNTGYNGKLLEEV</sequence>
<feature type="chain" id="PRO_5010868578" evidence="5">
    <location>
        <begin position="36"/>
        <end position="421"/>
    </location>
</feature>
<gene>
    <name evidence="7" type="ORF">TM35_000142630</name>
</gene>
<proteinExistence type="inferred from homology"/>
<accession>A0A1X0NWK3</accession>
<evidence type="ECO:0000256" key="5">
    <source>
        <dbReference type="SAM" id="SignalP"/>
    </source>
</evidence>
<reference evidence="7 8" key="1">
    <citation type="submission" date="2017-03" db="EMBL/GenBank/DDBJ databases">
        <title>An alternative strategy for trypanosome survival in the mammalian bloodstream revealed through genome and transcriptome analysis of the ubiquitous bovine parasite Trypanosoma (Megatrypanum) theileri.</title>
        <authorList>
            <person name="Kelly S."/>
            <person name="Ivens A."/>
            <person name="Mott A."/>
            <person name="O'Neill E."/>
            <person name="Emms D."/>
            <person name="Macleod O."/>
            <person name="Voorheis P."/>
            <person name="Matthews J."/>
            <person name="Matthews K."/>
            <person name="Carrington M."/>
        </authorList>
    </citation>
    <scope>NUCLEOTIDE SEQUENCE [LARGE SCALE GENOMIC DNA]</scope>
    <source>
        <strain evidence="7">Edinburgh</strain>
    </source>
</reference>
<evidence type="ECO:0000313" key="8">
    <source>
        <dbReference type="Proteomes" id="UP000192257"/>
    </source>
</evidence>
<dbReference type="InterPro" id="IPR029044">
    <property type="entry name" value="Nucleotide-diphossugar_trans"/>
</dbReference>
<keyword evidence="2" id="KW-0328">Glycosyltransferase</keyword>
<dbReference type="Pfam" id="PF00535">
    <property type="entry name" value="Glycos_transf_2"/>
    <property type="match status" value="1"/>
</dbReference>
<keyword evidence="8" id="KW-1185">Reference proteome</keyword>
<protein>
    <submittedName>
        <fullName evidence="7">Beta galactofuranosyl glycosyltransferase</fullName>
    </submittedName>
</protein>
<dbReference type="OrthoDB" id="10267535at2759"/>
<dbReference type="PANTHER" id="PTHR43179">
    <property type="entry name" value="RHAMNOSYLTRANSFERASE WBBL"/>
    <property type="match status" value="1"/>
</dbReference>
<evidence type="ECO:0000313" key="7">
    <source>
        <dbReference type="EMBL" id="ORC89052.1"/>
    </source>
</evidence>
<dbReference type="InterPro" id="IPR001173">
    <property type="entry name" value="Glyco_trans_2-like"/>
</dbReference>
<feature type="signal peptide" evidence="5">
    <location>
        <begin position="1"/>
        <end position="35"/>
    </location>
</feature>
<dbReference type="Gene3D" id="3.90.550.10">
    <property type="entry name" value="Spore Coat Polysaccharide Biosynthesis Protein SpsA, Chain A"/>
    <property type="match status" value="1"/>
</dbReference>
<dbReference type="GeneID" id="39985488"/>
<organism evidence="7 8">
    <name type="scientific">Trypanosoma theileri</name>
    <dbReference type="NCBI Taxonomy" id="67003"/>
    <lineage>
        <taxon>Eukaryota</taxon>
        <taxon>Discoba</taxon>
        <taxon>Euglenozoa</taxon>
        <taxon>Kinetoplastea</taxon>
        <taxon>Metakinetoplastina</taxon>
        <taxon>Trypanosomatida</taxon>
        <taxon>Trypanosomatidae</taxon>
        <taxon>Trypanosoma</taxon>
    </lineage>
</organism>
<dbReference type="VEuPathDB" id="TriTrypDB:TM35_000142630"/>
<dbReference type="PANTHER" id="PTHR43179:SF12">
    <property type="entry name" value="GALACTOFURANOSYLTRANSFERASE GLFT2"/>
    <property type="match status" value="1"/>
</dbReference>
<dbReference type="GO" id="GO:0016757">
    <property type="term" value="F:glycosyltransferase activity"/>
    <property type="evidence" value="ECO:0007669"/>
    <property type="project" value="UniProtKB-KW"/>
</dbReference>
<comment type="caution">
    <text evidence="7">The sequence shown here is derived from an EMBL/GenBank/DDBJ whole genome shotgun (WGS) entry which is preliminary data.</text>
</comment>
<dbReference type="EMBL" id="NBCO01000014">
    <property type="protein sequence ID" value="ORC89052.1"/>
    <property type="molecule type" value="Genomic_DNA"/>
</dbReference>
<evidence type="ECO:0000256" key="3">
    <source>
        <dbReference type="ARBA" id="ARBA00022679"/>
    </source>
</evidence>
<dbReference type="RefSeq" id="XP_028883118.1">
    <property type="nucleotide sequence ID" value="XM_029025708.1"/>
</dbReference>
<keyword evidence="5" id="KW-0732">Signal</keyword>
<evidence type="ECO:0000256" key="2">
    <source>
        <dbReference type="ARBA" id="ARBA00022676"/>
    </source>
</evidence>
<keyword evidence="3 7" id="KW-0808">Transferase</keyword>
<dbReference type="AlphaFoldDB" id="A0A1X0NWK3"/>
<feature type="region of interest" description="Disordered" evidence="4">
    <location>
        <begin position="205"/>
        <end position="234"/>
    </location>
</feature>
<comment type="similarity">
    <text evidence="1">Belongs to the glycosyltransferase 2 family.</text>
</comment>
<feature type="domain" description="Glycosyltransferase 2-like" evidence="6">
    <location>
        <begin position="108"/>
        <end position="192"/>
    </location>
</feature>
<dbReference type="SUPFAM" id="SSF53448">
    <property type="entry name" value="Nucleotide-diphospho-sugar transferases"/>
    <property type="match status" value="1"/>
</dbReference>
<evidence type="ECO:0000256" key="4">
    <source>
        <dbReference type="SAM" id="MobiDB-lite"/>
    </source>
</evidence>
<dbReference type="Proteomes" id="UP000192257">
    <property type="component" value="Unassembled WGS sequence"/>
</dbReference>